<comment type="caution">
    <text evidence="8">The sequence shown here is derived from an EMBL/GenBank/DDBJ whole genome shotgun (WGS) entry which is preliminary data.</text>
</comment>
<proteinExistence type="inferred from homology"/>
<sequence length="197" mass="21793">MDILGLIVMLVIVVDPFGNIPMFYAVLSGTPEDRHRKIMLRELLFALLIMMFFLFLGNHMLEFLDLKTSTLRVSGGVVLFLIAMGMLFPAKSVLKEVETEEPFIVPLAVPLMAGPSVLTLIMLLAAKHQDEMGQVTLAVFLAWLTVAVIMLASPFFMKVLGRKGMRAIERLMGMLLVMISVQMILDGVAAFMGMQTG</sequence>
<dbReference type="EMBL" id="JBHUJB010000073">
    <property type="protein sequence ID" value="MFD2160225.1"/>
    <property type="molecule type" value="Genomic_DNA"/>
</dbReference>
<feature type="transmembrane region" description="Helical" evidence="7">
    <location>
        <begin position="137"/>
        <end position="160"/>
    </location>
</feature>
<evidence type="ECO:0000256" key="4">
    <source>
        <dbReference type="ARBA" id="ARBA00022692"/>
    </source>
</evidence>
<evidence type="ECO:0000256" key="6">
    <source>
        <dbReference type="ARBA" id="ARBA00023136"/>
    </source>
</evidence>
<feature type="transmembrane region" description="Helical" evidence="7">
    <location>
        <begin position="102"/>
        <end position="125"/>
    </location>
</feature>
<protein>
    <recommendedName>
        <fullName evidence="7">UPF0056 membrane protein</fullName>
    </recommendedName>
</protein>
<name>A0ABW4ZEU4_9BACT</name>
<evidence type="ECO:0000256" key="2">
    <source>
        <dbReference type="ARBA" id="ARBA00009784"/>
    </source>
</evidence>
<gene>
    <name evidence="8" type="ORF">ACFSW8_15085</name>
</gene>
<organism evidence="8 9">
    <name type="scientific">Rubritalea tangerina</name>
    <dbReference type="NCBI Taxonomy" id="430798"/>
    <lineage>
        <taxon>Bacteria</taxon>
        <taxon>Pseudomonadati</taxon>
        <taxon>Verrucomicrobiota</taxon>
        <taxon>Verrucomicrobiia</taxon>
        <taxon>Verrucomicrobiales</taxon>
        <taxon>Rubritaleaceae</taxon>
        <taxon>Rubritalea</taxon>
    </lineage>
</organism>
<dbReference type="Proteomes" id="UP001597389">
    <property type="component" value="Unassembled WGS sequence"/>
</dbReference>
<evidence type="ECO:0000256" key="3">
    <source>
        <dbReference type="ARBA" id="ARBA00022475"/>
    </source>
</evidence>
<feature type="transmembrane region" description="Helical" evidence="7">
    <location>
        <begin position="73"/>
        <end position="90"/>
    </location>
</feature>
<reference evidence="9" key="1">
    <citation type="journal article" date="2019" name="Int. J. Syst. Evol. Microbiol.">
        <title>The Global Catalogue of Microorganisms (GCM) 10K type strain sequencing project: providing services to taxonomists for standard genome sequencing and annotation.</title>
        <authorList>
            <consortium name="The Broad Institute Genomics Platform"/>
            <consortium name="The Broad Institute Genome Sequencing Center for Infectious Disease"/>
            <person name="Wu L."/>
            <person name="Ma J."/>
        </authorList>
    </citation>
    <scope>NUCLEOTIDE SEQUENCE [LARGE SCALE GENOMIC DNA]</scope>
    <source>
        <strain evidence="9">CCUG 57942</strain>
    </source>
</reference>
<feature type="transmembrane region" description="Helical" evidence="7">
    <location>
        <begin position="172"/>
        <end position="194"/>
    </location>
</feature>
<comment type="similarity">
    <text evidence="2 7">Belongs to the UPF0056 (MarC) family.</text>
</comment>
<dbReference type="Pfam" id="PF01914">
    <property type="entry name" value="MarC"/>
    <property type="match status" value="1"/>
</dbReference>
<keyword evidence="9" id="KW-1185">Reference proteome</keyword>
<dbReference type="PANTHER" id="PTHR33508:SF10">
    <property type="entry name" value="UPF0056 INNER MEMBRANE PROTEIN YHGN"/>
    <property type="match status" value="1"/>
</dbReference>
<keyword evidence="4 7" id="KW-0812">Transmembrane</keyword>
<dbReference type="RefSeq" id="WP_377086898.1">
    <property type="nucleotide sequence ID" value="NZ_JBHSJL010000014.1"/>
</dbReference>
<keyword evidence="3" id="KW-1003">Cell membrane</keyword>
<evidence type="ECO:0000256" key="1">
    <source>
        <dbReference type="ARBA" id="ARBA00004651"/>
    </source>
</evidence>
<keyword evidence="5 7" id="KW-1133">Transmembrane helix</keyword>
<evidence type="ECO:0000313" key="9">
    <source>
        <dbReference type="Proteomes" id="UP001597389"/>
    </source>
</evidence>
<evidence type="ECO:0000256" key="7">
    <source>
        <dbReference type="RuleBase" id="RU362048"/>
    </source>
</evidence>
<feature type="transmembrane region" description="Helical" evidence="7">
    <location>
        <begin position="39"/>
        <end position="61"/>
    </location>
</feature>
<comment type="subcellular location">
    <subcellularLocation>
        <location evidence="1 7">Cell membrane</location>
        <topology evidence="1 7">Multi-pass membrane protein</topology>
    </subcellularLocation>
</comment>
<evidence type="ECO:0000256" key="5">
    <source>
        <dbReference type="ARBA" id="ARBA00022989"/>
    </source>
</evidence>
<feature type="transmembrane region" description="Helical" evidence="7">
    <location>
        <begin position="6"/>
        <end position="27"/>
    </location>
</feature>
<dbReference type="NCBIfam" id="TIGR00427">
    <property type="entry name" value="NAAT family transporter"/>
    <property type="match status" value="1"/>
</dbReference>
<keyword evidence="6 7" id="KW-0472">Membrane</keyword>
<accession>A0ABW4ZEU4</accession>
<dbReference type="PANTHER" id="PTHR33508">
    <property type="entry name" value="UPF0056 MEMBRANE PROTEIN YHCE"/>
    <property type="match status" value="1"/>
</dbReference>
<dbReference type="InterPro" id="IPR002771">
    <property type="entry name" value="Multi_antbiot-R_MarC"/>
</dbReference>
<evidence type="ECO:0000313" key="8">
    <source>
        <dbReference type="EMBL" id="MFD2160225.1"/>
    </source>
</evidence>